<comment type="caution">
    <text evidence="1">The sequence shown here is derived from an EMBL/GenBank/DDBJ whole genome shotgun (WGS) entry which is preliminary data.</text>
</comment>
<name>A0ABR9B458_9BACL</name>
<keyword evidence="2" id="KW-1185">Reference proteome</keyword>
<dbReference type="Proteomes" id="UP000634529">
    <property type="component" value="Unassembled WGS sequence"/>
</dbReference>
<evidence type="ECO:0000313" key="2">
    <source>
        <dbReference type="Proteomes" id="UP000634529"/>
    </source>
</evidence>
<dbReference type="Pfam" id="PF10934">
    <property type="entry name" value="Sheath_initiator"/>
    <property type="match status" value="1"/>
</dbReference>
<dbReference type="EMBL" id="JACYTN010000017">
    <property type="protein sequence ID" value="MBD8499971.1"/>
    <property type="molecule type" value="Genomic_DNA"/>
</dbReference>
<dbReference type="RefSeq" id="WP_192026293.1">
    <property type="nucleotide sequence ID" value="NZ_JACYTN010000017.1"/>
</dbReference>
<evidence type="ECO:0000313" key="1">
    <source>
        <dbReference type="EMBL" id="MBD8499971.1"/>
    </source>
</evidence>
<protein>
    <submittedName>
        <fullName evidence="1">DUF2634 domain-containing protein</fullName>
    </submittedName>
</protein>
<proteinExistence type="predicted"/>
<reference evidence="1 2" key="1">
    <citation type="submission" date="2020-09" db="EMBL/GenBank/DDBJ databases">
        <title>Paenibacillus sp. CAU 1523 isolated from sand of Haeundae Beach.</title>
        <authorList>
            <person name="Kim W."/>
        </authorList>
    </citation>
    <scope>NUCLEOTIDE SEQUENCE [LARGE SCALE GENOMIC DNA]</scope>
    <source>
        <strain evidence="1 2">CAU 1523</strain>
    </source>
</reference>
<dbReference type="SUPFAM" id="SSF160719">
    <property type="entry name" value="gpW/gp25-like"/>
    <property type="match status" value="1"/>
</dbReference>
<accession>A0ABR9B458</accession>
<organism evidence="1 2">
    <name type="scientific">Paenibacillus arenosi</name>
    <dbReference type="NCBI Taxonomy" id="2774142"/>
    <lineage>
        <taxon>Bacteria</taxon>
        <taxon>Bacillati</taxon>
        <taxon>Bacillota</taxon>
        <taxon>Bacilli</taxon>
        <taxon>Bacillales</taxon>
        <taxon>Paenibacillaceae</taxon>
        <taxon>Paenibacillus</taxon>
    </lineage>
</organism>
<dbReference type="InterPro" id="IPR020288">
    <property type="entry name" value="Sheath_initiator"/>
</dbReference>
<gene>
    <name evidence="1" type="ORF">IFO66_16875</name>
</gene>
<dbReference type="Gene3D" id="3.10.450.40">
    <property type="match status" value="1"/>
</dbReference>
<sequence length="141" mass="16239">MSLLPEQIGTAIPITAVELELPEEQTSRTYRLDMDKGRIQGFVDEIEAIKQAVYKVLQTERFIYLIYSWNYGIELDEVLGANEAVMRSELKRIVTEALLVDERITEVTDFHIELVDRRTAAVEFTVVSIYGQVRIEEEVTI</sequence>